<evidence type="ECO:0000256" key="6">
    <source>
        <dbReference type="ARBA" id="ARBA00023310"/>
    </source>
</evidence>
<keyword evidence="7" id="KW-1003">Cell membrane</keyword>
<dbReference type="Pfam" id="PF00213">
    <property type="entry name" value="OSCP"/>
    <property type="match status" value="1"/>
</dbReference>
<protein>
    <recommendedName>
        <fullName evidence="7">ATP synthase subunit delta</fullName>
    </recommendedName>
    <alternativeName>
        <fullName evidence="7">ATP synthase F(1) sector subunit delta</fullName>
    </alternativeName>
    <alternativeName>
        <fullName evidence="7">F-type ATPase subunit delta</fullName>
        <shortName evidence="7">F-ATPase subunit delta</shortName>
    </alternativeName>
</protein>
<accession>A0A2K2HAS4</accession>
<dbReference type="SUPFAM" id="SSF47928">
    <property type="entry name" value="N-terminal domain of the delta subunit of the F1F0-ATP synthase"/>
    <property type="match status" value="1"/>
</dbReference>
<dbReference type="GO" id="GO:0046933">
    <property type="term" value="F:proton-transporting ATP synthase activity, rotational mechanism"/>
    <property type="evidence" value="ECO:0007669"/>
    <property type="project" value="UniProtKB-UniRule"/>
</dbReference>
<keyword evidence="7" id="KW-0139">CF(1)</keyword>
<dbReference type="GO" id="GO:0045259">
    <property type="term" value="C:proton-transporting ATP synthase complex"/>
    <property type="evidence" value="ECO:0007669"/>
    <property type="project" value="UniProtKB-KW"/>
</dbReference>
<dbReference type="OrthoDB" id="9802471at2"/>
<gene>
    <name evidence="7 8" type="primary">atpH</name>
    <name evidence="8" type="ORF">C2E25_07515</name>
</gene>
<dbReference type="InterPro" id="IPR026015">
    <property type="entry name" value="ATP_synth_OSCP/delta_N_sf"/>
</dbReference>
<proteinExistence type="inferred from homology"/>
<evidence type="ECO:0000256" key="5">
    <source>
        <dbReference type="ARBA" id="ARBA00023136"/>
    </source>
</evidence>
<evidence type="ECO:0000256" key="2">
    <source>
        <dbReference type="ARBA" id="ARBA00022448"/>
    </source>
</evidence>
<comment type="function">
    <text evidence="7">F(1)F(0) ATP synthase produces ATP from ADP in the presence of a proton or sodium gradient. F-type ATPases consist of two structural domains, F(1) containing the extramembraneous catalytic core and F(0) containing the membrane proton channel, linked together by a central stalk and a peripheral stalk. During catalysis, ATP synthesis in the catalytic domain of F(1) is coupled via a rotary mechanism of the central stalk subunits to proton translocation.</text>
</comment>
<keyword evidence="3 7" id="KW-0375">Hydrogen ion transport</keyword>
<dbReference type="HAMAP" id="MF_01416">
    <property type="entry name" value="ATP_synth_delta_bact"/>
    <property type="match status" value="1"/>
</dbReference>
<dbReference type="PRINTS" id="PR00125">
    <property type="entry name" value="ATPASEDELTA"/>
</dbReference>
<dbReference type="RefSeq" id="WP_103115144.1">
    <property type="nucleotide sequence ID" value="NZ_PPFX01000013.1"/>
</dbReference>
<dbReference type="Gene3D" id="1.10.520.20">
    <property type="entry name" value="N-terminal domain of the delta subunit of the F1F0-ATP synthase"/>
    <property type="match status" value="1"/>
</dbReference>
<reference evidence="8 9" key="1">
    <citation type="journal article" date="2018" name="Genome Announc.">
        <title>Genome Sequence of Geothermobacter sp. HR-1 Iron Reducer from the Loihi Seamount.</title>
        <authorList>
            <person name="Smith H."/>
            <person name="Abuyen K."/>
            <person name="Tremblay J."/>
            <person name="Savalia P."/>
            <person name="Perez-Rodriguez I."/>
            <person name="Emerson D."/>
            <person name="Tully B."/>
            <person name="Amend J."/>
        </authorList>
    </citation>
    <scope>NUCLEOTIDE SEQUENCE [LARGE SCALE GENOMIC DNA]</scope>
    <source>
        <strain evidence="8 9">HR-1</strain>
    </source>
</reference>
<dbReference type="EMBL" id="PPFX01000013">
    <property type="protein sequence ID" value="PNU20402.1"/>
    <property type="molecule type" value="Genomic_DNA"/>
</dbReference>
<organism evidence="8 9">
    <name type="scientific">Geothermobacter hydrogeniphilus</name>
    <dbReference type="NCBI Taxonomy" id="1969733"/>
    <lineage>
        <taxon>Bacteria</taxon>
        <taxon>Pseudomonadati</taxon>
        <taxon>Thermodesulfobacteriota</taxon>
        <taxon>Desulfuromonadia</taxon>
        <taxon>Desulfuromonadales</taxon>
        <taxon>Geothermobacteraceae</taxon>
        <taxon>Geothermobacter</taxon>
    </lineage>
</organism>
<keyword evidence="4 7" id="KW-0406">Ion transport</keyword>
<evidence type="ECO:0000256" key="7">
    <source>
        <dbReference type="HAMAP-Rule" id="MF_01416"/>
    </source>
</evidence>
<evidence type="ECO:0000313" key="8">
    <source>
        <dbReference type="EMBL" id="PNU20402.1"/>
    </source>
</evidence>
<evidence type="ECO:0000256" key="1">
    <source>
        <dbReference type="ARBA" id="ARBA00004370"/>
    </source>
</evidence>
<comment type="similarity">
    <text evidence="7">Belongs to the ATPase delta chain family.</text>
</comment>
<comment type="function">
    <text evidence="7">This protein is part of the stalk that links CF(0) to CF(1). It either transmits conformational changes from CF(0) to CF(1) or is implicated in proton conduction.</text>
</comment>
<name>A0A2K2HAS4_9BACT</name>
<comment type="subcellular location">
    <subcellularLocation>
        <location evidence="7">Cell membrane</location>
        <topology evidence="7">Peripheral membrane protein</topology>
    </subcellularLocation>
    <subcellularLocation>
        <location evidence="1">Membrane</location>
    </subcellularLocation>
</comment>
<dbReference type="GO" id="GO:0005886">
    <property type="term" value="C:plasma membrane"/>
    <property type="evidence" value="ECO:0007669"/>
    <property type="project" value="UniProtKB-SubCell"/>
</dbReference>
<sequence>MSTSAIAKRYARALVGIAAEQQTVEQYGDELGRVCEAFGVEEYLRLILESPTFPLSKKAAILNDLMEMLDISEGMRAFLGLLLEKDRLQYLAQIKRDYSRFADEMAGLVRAAVTASRDLDAKQLQAIKAGLEQQTGKQVELSVAIDEELIGGLQVEISGRLFDGSLKTQLKRIEDTLKKG</sequence>
<keyword evidence="5 7" id="KW-0472">Membrane</keyword>
<evidence type="ECO:0000256" key="3">
    <source>
        <dbReference type="ARBA" id="ARBA00022781"/>
    </source>
</evidence>
<dbReference type="Proteomes" id="UP000236340">
    <property type="component" value="Unassembled WGS sequence"/>
</dbReference>
<keyword evidence="6 7" id="KW-0066">ATP synthesis</keyword>
<keyword evidence="2 7" id="KW-0813">Transport</keyword>
<dbReference type="InterPro" id="IPR020781">
    <property type="entry name" value="ATPase_OSCP/d_CS"/>
</dbReference>
<evidence type="ECO:0000313" key="9">
    <source>
        <dbReference type="Proteomes" id="UP000236340"/>
    </source>
</evidence>
<dbReference type="PANTHER" id="PTHR11910">
    <property type="entry name" value="ATP SYNTHASE DELTA CHAIN"/>
    <property type="match status" value="1"/>
</dbReference>
<dbReference type="AlphaFoldDB" id="A0A2K2HAS4"/>
<dbReference type="NCBIfam" id="TIGR01145">
    <property type="entry name" value="ATP_synt_delta"/>
    <property type="match status" value="1"/>
</dbReference>
<comment type="caution">
    <text evidence="8">The sequence shown here is derived from an EMBL/GenBank/DDBJ whole genome shotgun (WGS) entry which is preliminary data.</text>
</comment>
<evidence type="ECO:0000256" key="4">
    <source>
        <dbReference type="ARBA" id="ARBA00023065"/>
    </source>
</evidence>
<dbReference type="InterPro" id="IPR000711">
    <property type="entry name" value="ATPase_OSCP/dsu"/>
</dbReference>
<dbReference type="PROSITE" id="PS00389">
    <property type="entry name" value="ATPASE_DELTA"/>
    <property type="match status" value="1"/>
</dbReference>